<dbReference type="GO" id="GO:0008324">
    <property type="term" value="F:monoatomic cation transmembrane transporter activity"/>
    <property type="evidence" value="ECO:0007669"/>
    <property type="project" value="InterPro"/>
</dbReference>
<dbReference type="Pfam" id="PF02254">
    <property type="entry name" value="TrkA_N"/>
    <property type="match status" value="1"/>
</dbReference>
<dbReference type="InterPro" id="IPR036291">
    <property type="entry name" value="NAD(P)-bd_dom_sf"/>
</dbReference>
<feature type="domain" description="RCK C-terminal" evidence="2">
    <location>
        <begin position="136"/>
        <end position="219"/>
    </location>
</feature>
<evidence type="ECO:0000259" key="1">
    <source>
        <dbReference type="PROSITE" id="PS51201"/>
    </source>
</evidence>
<dbReference type="PANTHER" id="PTHR43833:SF7">
    <property type="entry name" value="KTR SYSTEM POTASSIUM UPTAKE PROTEIN C"/>
    <property type="match status" value="1"/>
</dbReference>
<feature type="domain" description="RCK N-terminal" evidence="1">
    <location>
        <begin position="2"/>
        <end position="119"/>
    </location>
</feature>
<organism evidence="3">
    <name type="scientific">hydrothermal vent metagenome</name>
    <dbReference type="NCBI Taxonomy" id="652676"/>
    <lineage>
        <taxon>unclassified sequences</taxon>
        <taxon>metagenomes</taxon>
        <taxon>ecological metagenomes</taxon>
    </lineage>
</organism>
<dbReference type="PROSITE" id="PS51202">
    <property type="entry name" value="RCK_C"/>
    <property type="match status" value="1"/>
</dbReference>
<dbReference type="InterPro" id="IPR036721">
    <property type="entry name" value="RCK_C_sf"/>
</dbReference>
<protein>
    <submittedName>
        <fullName evidence="3">KtrAB potassium uptake system, peripheral membrane component KtrA</fullName>
    </submittedName>
</protein>
<dbReference type="PROSITE" id="PS51201">
    <property type="entry name" value="RCK_N"/>
    <property type="match status" value="1"/>
</dbReference>
<dbReference type="Gene3D" id="3.30.70.1450">
    <property type="entry name" value="Regulator of K+ conductance, C-terminal domain"/>
    <property type="match status" value="1"/>
</dbReference>
<reference evidence="3" key="1">
    <citation type="submission" date="2018-06" db="EMBL/GenBank/DDBJ databases">
        <authorList>
            <person name="Zhirakovskaya E."/>
        </authorList>
    </citation>
    <scope>NUCLEOTIDE SEQUENCE</scope>
</reference>
<proteinExistence type="predicted"/>
<dbReference type="InterPro" id="IPR003148">
    <property type="entry name" value="RCK_N"/>
</dbReference>
<dbReference type="EMBL" id="UOGA01000173">
    <property type="protein sequence ID" value="VAX20300.1"/>
    <property type="molecule type" value="Genomic_DNA"/>
</dbReference>
<dbReference type="AlphaFoldDB" id="A0A3B1CBZ3"/>
<gene>
    <name evidence="3" type="ORF">MNBD_NITROSPINAE04-1103</name>
</gene>
<sequence>MKKRYAVIGLGRFGFHLTKSLYEKGHEVLAIDMSKDVVYKLKDFSTQAVVANATDRETLEALNVQDVDVAIVGLGSPLDHSILVTLHLREMGIKEIIVKAITEEHGKILQMLGASEVIYPEKDMALKLATSLSTPNVMDHLPLMPGFSIVELAIPNSFVGKTIKDLQLRNNYGVQIIAIKELIPERITSMPTPDFVMKDSDTLVIMGSDESLGEISEIT</sequence>
<dbReference type="GO" id="GO:0006813">
    <property type="term" value="P:potassium ion transport"/>
    <property type="evidence" value="ECO:0007669"/>
    <property type="project" value="InterPro"/>
</dbReference>
<evidence type="ECO:0000259" key="2">
    <source>
        <dbReference type="PROSITE" id="PS51202"/>
    </source>
</evidence>
<dbReference type="Gene3D" id="3.40.50.720">
    <property type="entry name" value="NAD(P)-binding Rossmann-like Domain"/>
    <property type="match status" value="1"/>
</dbReference>
<dbReference type="InterPro" id="IPR006037">
    <property type="entry name" value="RCK_C"/>
</dbReference>
<accession>A0A3B1CBZ3</accession>
<dbReference type="SUPFAM" id="SSF116726">
    <property type="entry name" value="TrkA C-terminal domain-like"/>
    <property type="match status" value="1"/>
</dbReference>
<dbReference type="PANTHER" id="PTHR43833">
    <property type="entry name" value="POTASSIUM CHANNEL PROTEIN 2-RELATED-RELATED"/>
    <property type="match status" value="1"/>
</dbReference>
<dbReference type="InterPro" id="IPR050721">
    <property type="entry name" value="Trk_Ktr_HKT_K-transport"/>
</dbReference>
<evidence type="ECO:0000313" key="3">
    <source>
        <dbReference type="EMBL" id="VAX20300.1"/>
    </source>
</evidence>
<dbReference type="Pfam" id="PF02080">
    <property type="entry name" value="TrkA_C"/>
    <property type="match status" value="1"/>
</dbReference>
<dbReference type="SUPFAM" id="SSF51735">
    <property type="entry name" value="NAD(P)-binding Rossmann-fold domains"/>
    <property type="match status" value="1"/>
</dbReference>
<name>A0A3B1CBZ3_9ZZZZ</name>